<feature type="transmembrane region" description="Helical" evidence="19">
    <location>
        <begin position="179"/>
        <end position="200"/>
    </location>
</feature>
<feature type="transmembrane region" description="Helical" evidence="19">
    <location>
        <begin position="146"/>
        <end position="167"/>
    </location>
</feature>
<keyword evidence="8" id="KW-1003">Cell membrane</keyword>
<keyword evidence="15 19" id="KW-0472">Membrane</keyword>
<dbReference type="EMBL" id="FYEH01000006">
    <property type="protein sequence ID" value="SNB67996.1"/>
    <property type="molecule type" value="Genomic_DNA"/>
</dbReference>
<protein>
    <recommendedName>
        <fullName evidence="7 18">Phosphatidate cytidylyltransferase</fullName>
        <ecNumber evidence="6 18">2.7.7.41</ecNumber>
    </recommendedName>
</protein>
<evidence type="ECO:0000256" key="12">
    <source>
        <dbReference type="ARBA" id="ARBA00022695"/>
    </source>
</evidence>
<evidence type="ECO:0000256" key="10">
    <source>
        <dbReference type="ARBA" id="ARBA00022679"/>
    </source>
</evidence>
<dbReference type="Pfam" id="PF01148">
    <property type="entry name" value="CTP_transf_1"/>
    <property type="match status" value="1"/>
</dbReference>
<dbReference type="GO" id="GO:0004605">
    <property type="term" value="F:phosphatidate cytidylyltransferase activity"/>
    <property type="evidence" value="ECO:0007669"/>
    <property type="project" value="UniProtKB-EC"/>
</dbReference>
<dbReference type="PANTHER" id="PTHR46382:SF1">
    <property type="entry name" value="PHOSPHATIDATE CYTIDYLYLTRANSFERASE"/>
    <property type="match status" value="1"/>
</dbReference>
<evidence type="ECO:0000256" key="19">
    <source>
        <dbReference type="SAM" id="Phobius"/>
    </source>
</evidence>
<feature type="transmembrane region" description="Helical" evidence="19">
    <location>
        <begin position="90"/>
        <end position="110"/>
    </location>
</feature>
<keyword evidence="21" id="KW-1185">Reference proteome</keyword>
<evidence type="ECO:0000256" key="1">
    <source>
        <dbReference type="ARBA" id="ARBA00001698"/>
    </source>
</evidence>
<comment type="similarity">
    <text evidence="5 18">Belongs to the CDS family.</text>
</comment>
<gene>
    <name evidence="20" type="ORF">SAMN07250955_106110</name>
</gene>
<evidence type="ECO:0000256" key="17">
    <source>
        <dbReference type="ARBA" id="ARBA00023264"/>
    </source>
</evidence>
<evidence type="ECO:0000256" key="13">
    <source>
        <dbReference type="ARBA" id="ARBA00022989"/>
    </source>
</evidence>
<evidence type="ECO:0000256" key="11">
    <source>
        <dbReference type="ARBA" id="ARBA00022692"/>
    </source>
</evidence>
<feature type="transmembrane region" description="Helical" evidence="19">
    <location>
        <begin position="256"/>
        <end position="275"/>
    </location>
</feature>
<keyword evidence="9" id="KW-0444">Lipid biosynthesis</keyword>
<evidence type="ECO:0000256" key="7">
    <source>
        <dbReference type="ARBA" id="ARBA00019373"/>
    </source>
</evidence>
<keyword evidence="12 18" id="KW-0548">Nucleotidyltransferase</keyword>
<evidence type="ECO:0000313" key="20">
    <source>
        <dbReference type="EMBL" id="SNB67996.1"/>
    </source>
</evidence>
<dbReference type="RefSeq" id="WP_088561416.1">
    <property type="nucleotide sequence ID" value="NZ_FYEH01000006.1"/>
</dbReference>
<name>A0A212R725_9PROT</name>
<keyword evidence="11 18" id="KW-0812">Transmembrane</keyword>
<keyword evidence="10 18" id="KW-0808">Transferase</keyword>
<feature type="transmembrane region" description="Helical" evidence="19">
    <location>
        <begin position="67"/>
        <end position="84"/>
    </location>
</feature>
<keyword evidence="17" id="KW-1208">Phospholipid metabolism</keyword>
<dbReference type="GO" id="GO:0016024">
    <property type="term" value="P:CDP-diacylglycerol biosynthetic process"/>
    <property type="evidence" value="ECO:0007669"/>
    <property type="project" value="UniProtKB-UniPathway"/>
</dbReference>
<dbReference type="EC" id="2.7.7.41" evidence="6 18"/>
<comment type="subcellular location">
    <subcellularLocation>
        <location evidence="2">Cell membrane</location>
        <topology evidence="2">Multi-pass membrane protein</topology>
    </subcellularLocation>
</comment>
<sequence length="276" mass="28505">MASTRVDRFDPVLKKRVATAAVLAAIALADVFLGGWFFAIFVVVAVLLMAEEWAVLARPQTPRAQSISRLITAAAPIAAIVFMMEGATAFAFGALGAGMVAAAGLAAAIPGLSVHRCAFGVVYIGLSAVCLVWLRNVDIDGRDAVLWLLVVIWATDVGAYFAGRAIGGPKLAPRISPSKTWAGLGGGMVFAAIVGGSVSAATGHPFLPGAIMAAILAVLAQAGDLFESTLKRRAGVKDSGRLLPGHGGVLDRVDGLLFATPCFALGFMLYLNGWIV</sequence>
<keyword evidence="16" id="KW-0594">Phospholipid biosynthesis</keyword>
<feature type="transmembrane region" description="Helical" evidence="19">
    <location>
        <begin position="20"/>
        <end position="47"/>
    </location>
</feature>
<keyword evidence="13 19" id="KW-1133">Transmembrane helix</keyword>
<keyword evidence="14" id="KW-0443">Lipid metabolism</keyword>
<proteinExistence type="inferred from homology"/>
<feature type="transmembrane region" description="Helical" evidence="19">
    <location>
        <begin position="206"/>
        <end position="226"/>
    </location>
</feature>
<comment type="pathway">
    <text evidence="3 18">Phospholipid metabolism; CDP-diacylglycerol biosynthesis; CDP-diacylglycerol from sn-glycerol 3-phosphate: step 3/3.</text>
</comment>
<dbReference type="GO" id="GO:0005886">
    <property type="term" value="C:plasma membrane"/>
    <property type="evidence" value="ECO:0007669"/>
    <property type="project" value="UniProtKB-SubCell"/>
</dbReference>
<dbReference type="PANTHER" id="PTHR46382">
    <property type="entry name" value="PHOSPHATIDATE CYTIDYLYLTRANSFERASE"/>
    <property type="match status" value="1"/>
</dbReference>
<dbReference type="InterPro" id="IPR000374">
    <property type="entry name" value="PC_trans"/>
</dbReference>
<evidence type="ECO:0000256" key="4">
    <source>
        <dbReference type="ARBA" id="ARBA00005189"/>
    </source>
</evidence>
<evidence type="ECO:0000256" key="9">
    <source>
        <dbReference type="ARBA" id="ARBA00022516"/>
    </source>
</evidence>
<comment type="catalytic activity">
    <reaction evidence="1 18">
        <text>a 1,2-diacyl-sn-glycero-3-phosphate + CTP + H(+) = a CDP-1,2-diacyl-sn-glycerol + diphosphate</text>
        <dbReference type="Rhea" id="RHEA:16229"/>
        <dbReference type="ChEBI" id="CHEBI:15378"/>
        <dbReference type="ChEBI" id="CHEBI:33019"/>
        <dbReference type="ChEBI" id="CHEBI:37563"/>
        <dbReference type="ChEBI" id="CHEBI:58332"/>
        <dbReference type="ChEBI" id="CHEBI:58608"/>
        <dbReference type="EC" id="2.7.7.41"/>
    </reaction>
</comment>
<comment type="pathway">
    <text evidence="4">Lipid metabolism.</text>
</comment>
<accession>A0A212R725</accession>
<evidence type="ECO:0000256" key="8">
    <source>
        <dbReference type="ARBA" id="ARBA00022475"/>
    </source>
</evidence>
<reference evidence="20 21" key="1">
    <citation type="submission" date="2017-06" db="EMBL/GenBank/DDBJ databases">
        <authorList>
            <person name="Kim H.J."/>
            <person name="Triplett B.A."/>
        </authorList>
    </citation>
    <scope>NUCLEOTIDE SEQUENCE [LARGE SCALE GENOMIC DNA]</scope>
    <source>
        <strain evidence="20 21">B29T1</strain>
    </source>
</reference>
<dbReference type="AlphaFoldDB" id="A0A212R725"/>
<organism evidence="20 21">
    <name type="scientific">Arboricoccus pini</name>
    <dbReference type="NCBI Taxonomy" id="1963835"/>
    <lineage>
        <taxon>Bacteria</taxon>
        <taxon>Pseudomonadati</taxon>
        <taxon>Pseudomonadota</taxon>
        <taxon>Alphaproteobacteria</taxon>
        <taxon>Geminicoccales</taxon>
        <taxon>Geminicoccaceae</taxon>
        <taxon>Arboricoccus</taxon>
    </lineage>
</organism>
<dbReference type="Proteomes" id="UP000197065">
    <property type="component" value="Unassembled WGS sequence"/>
</dbReference>
<evidence type="ECO:0000256" key="2">
    <source>
        <dbReference type="ARBA" id="ARBA00004651"/>
    </source>
</evidence>
<evidence type="ECO:0000256" key="18">
    <source>
        <dbReference type="RuleBase" id="RU003938"/>
    </source>
</evidence>
<evidence type="ECO:0000313" key="21">
    <source>
        <dbReference type="Proteomes" id="UP000197065"/>
    </source>
</evidence>
<evidence type="ECO:0000256" key="14">
    <source>
        <dbReference type="ARBA" id="ARBA00023098"/>
    </source>
</evidence>
<evidence type="ECO:0000256" key="6">
    <source>
        <dbReference type="ARBA" id="ARBA00012487"/>
    </source>
</evidence>
<dbReference type="PROSITE" id="PS01315">
    <property type="entry name" value="CDS"/>
    <property type="match status" value="1"/>
</dbReference>
<feature type="transmembrane region" description="Helical" evidence="19">
    <location>
        <begin position="117"/>
        <end position="134"/>
    </location>
</feature>
<evidence type="ECO:0000256" key="15">
    <source>
        <dbReference type="ARBA" id="ARBA00023136"/>
    </source>
</evidence>
<evidence type="ECO:0000256" key="5">
    <source>
        <dbReference type="ARBA" id="ARBA00010185"/>
    </source>
</evidence>
<dbReference type="OrthoDB" id="9799199at2"/>
<dbReference type="UniPathway" id="UPA00557">
    <property type="reaction ID" value="UER00614"/>
</dbReference>
<evidence type="ECO:0000256" key="3">
    <source>
        <dbReference type="ARBA" id="ARBA00005119"/>
    </source>
</evidence>
<evidence type="ECO:0000256" key="16">
    <source>
        <dbReference type="ARBA" id="ARBA00023209"/>
    </source>
</evidence>